<evidence type="ECO:0000256" key="8">
    <source>
        <dbReference type="ARBA" id="ARBA00035914"/>
    </source>
</evidence>
<evidence type="ECO:0000313" key="13">
    <source>
        <dbReference type="Proteomes" id="UP000027997"/>
    </source>
</evidence>
<organism evidence="12 13">
    <name type="scientific">Endozoicomonas elysicola</name>
    <dbReference type="NCBI Taxonomy" id="305900"/>
    <lineage>
        <taxon>Bacteria</taxon>
        <taxon>Pseudomonadati</taxon>
        <taxon>Pseudomonadota</taxon>
        <taxon>Gammaproteobacteria</taxon>
        <taxon>Oceanospirillales</taxon>
        <taxon>Endozoicomonadaceae</taxon>
        <taxon>Endozoicomonas</taxon>
    </lineage>
</organism>
<accession>A0A081K7G5</accession>
<evidence type="ECO:0000256" key="5">
    <source>
        <dbReference type="ARBA" id="ARBA00022692"/>
    </source>
</evidence>
<evidence type="ECO:0000256" key="2">
    <source>
        <dbReference type="ARBA" id="ARBA00022448"/>
    </source>
</evidence>
<name>A0A081K7G5_9GAMM</name>
<keyword evidence="7 11" id="KW-0472">Membrane</keyword>
<dbReference type="Gene3D" id="1.20.1080.10">
    <property type="entry name" value="Glycerol uptake facilitator protein"/>
    <property type="match status" value="1"/>
</dbReference>
<dbReference type="PANTHER" id="PTHR30520">
    <property type="entry name" value="FORMATE TRANSPORTER-RELATED"/>
    <property type="match status" value="1"/>
</dbReference>
<feature type="transmembrane region" description="Helical" evidence="11">
    <location>
        <begin position="113"/>
        <end position="135"/>
    </location>
</feature>
<evidence type="ECO:0000256" key="9">
    <source>
        <dbReference type="ARBA" id="ARBA00049660"/>
    </source>
</evidence>
<dbReference type="InterPro" id="IPR024002">
    <property type="entry name" value="For/NO2_transpt_CS"/>
</dbReference>
<dbReference type="InterPro" id="IPR023271">
    <property type="entry name" value="Aquaporin-like"/>
</dbReference>
<comment type="subcellular location">
    <subcellularLocation>
        <location evidence="1">Cell inner membrane</location>
        <topology evidence="1">Multi-pass membrane protein</topology>
    </subcellularLocation>
</comment>
<sequence length="279" mass="29660">MPNYGAVPPAEMAKLAEQAAIGKAKKHPEVTMILAIMAGIFVAIAGMFYSVVMAGAQGMPYGMSKLVGGIVFSTGLMLVVLCGAELFTSSTLLLMGKATGKLKFRNIVKNWGLVYVGNFIGSILFALLIIGGGVWEGGNGQVGLSSMYIAKAKLGYPFFQALILGVLCNLLVCLCYWMTLSARTAAGKMMACILPVAAFVVAGFEHSVANMYLLPMGYMIKSLAGPEFWQAIGYTAADFDMINLTNIFMNLLPVTIGNIIGGGVMVGLSKWFVYLRVKG</sequence>
<keyword evidence="3" id="KW-1003">Cell membrane</keyword>
<dbReference type="GO" id="GO:0015499">
    <property type="term" value="F:formate transmembrane transporter activity"/>
    <property type="evidence" value="ECO:0007669"/>
    <property type="project" value="UniProtKB-UniRule"/>
</dbReference>
<comment type="catalytic activity">
    <reaction evidence="8">
        <text>formate(in) = formate(out)</text>
        <dbReference type="Rhea" id="RHEA:29679"/>
        <dbReference type="ChEBI" id="CHEBI:15740"/>
    </reaction>
</comment>
<evidence type="ECO:0000256" key="6">
    <source>
        <dbReference type="ARBA" id="ARBA00022989"/>
    </source>
</evidence>
<comment type="caution">
    <text evidence="12">The sequence shown here is derived from an EMBL/GenBank/DDBJ whole genome shotgun (WGS) entry which is preliminary data.</text>
</comment>
<dbReference type="NCBIfam" id="TIGR00790">
    <property type="entry name" value="fnt"/>
    <property type="match status" value="1"/>
</dbReference>
<keyword evidence="4" id="KW-0997">Cell inner membrane</keyword>
<dbReference type="NCBIfam" id="TIGR04060">
    <property type="entry name" value="formate_focA"/>
    <property type="match status" value="1"/>
</dbReference>
<dbReference type="EMBL" id="JOJP01000001">
    <property type="protein sequence ID" value="KEI70091.1"/>
    <property type="molecule type" value="Genomic_DNA"/>
</dbReference>
<dbReference type="eggNOG" id="COG2116">
    <property type="taxonomic scope" value="Bacteria"/>
</dbReference>
<dbReference type="Proteomes" id="UP000027997">
    <property type="component" value="Unassembled WGS sequence"/>
</dbReference>
<evidence type="ECO:0000256" key="1">
    <source>
        <dbReference type="ARBA" id="ARBA00004429"/>
    </source>
</evidence>
<evidence type="ECO:0000256" key="11">
    <source>
        <dbReference type="SAM" id="Phobius"/>
    </source>
</evidence>
<keyword evidence="6 11" id="KW-1133">Transmembrane helix</keyword>
<reference evidence="12 13" key="1">
    <citation type="submission" date="2014-06" db="EMBL/GenBank/DDBJ databases">
        <title>Whole Genome Sequences of Three Symbiotic Endozoicomonas Bacteria.</title>
        <authorList>
            <person name="Neave M.J."/>
            <person name="Apprill A."/>
            <person name="Voolstra C.R."/>
        </authorList>
    </citation>
    <scope>NUCLEOTIDE SEQUENCE [LARGE SCALE GENOMIC DNA]</scope>
    <source>
        <strain evidence="12 13">DSM 22380</strain>
    </source>
</reference>
<dbReference type="PANTHER" id="PTHR30520:SF10">
    <property type="entry name" value="FORMATE CHANNEL FOCA-RELATED"/>
    <property type="match status" value="1"/>
</dbReference>
<feature type="transmembrane region" description="Helical" evidence="11">
    <location>
        <begin position="247"/>
        <end position="268"/>
    </location>
</feature>
<dbReference type="InterPro" id="IPR000292">
    <property type="entry name" value="For/NO2_transpt"/>
</dbReference>
<proteinExistence type="inferred from homology"/>
<evidence type="ECO:0000256" key="7">
    <source>
        <dbReference type="ARBA" id="ARBA00023136"/>
    </source>
</evidence>
<dbReference type="AlphaFoldDB" id="A0A081K7G5"/>
<comment type="similarity">
    <text evidence="9">Belongs to the FNT transporter (TC 1.A.16) family.</text>
</comment>
<protein>
    <recommendedName>
        <fullName evidence="10">Formate transporter FocA</fullName>
    </recommendedName>
</protein>
<dbReference type="Pfam" id="PF01226">
    <property type="entry name" value="Form_Nir_trans"/>
    <property type="match status" value="1"/>
</dbReference>
<feature type="transmembrane region" description="Helical" evidence="11">
    <location>
        <begin position="66"/>
        <end position="93"/>
    </location>
</feature>
<feature type="transmembrane region" description="Helical" evidence="11">
    <location>
        <begin position="33"/>
        <end position="54"/>
    </location>
</feature>
<feature type="transmembrane region" description="Helical" evidence="11">
    <location>
        <begin position="155"/>
        <end position="177"/>
    </location>
</feature>
<evidence type="ECO:0000256" key="10">
    <source>
        <dbReference type="NCBIfam" id="TIGR04060"/>
    </source>
</evidence>
<dbReference type="PROSITE" id="PS01005">
    <property type="entry name" value="FORMATE_NITRITE_TP_1"/>
    <property type="match status" value="1"/>
</dbReference>
<evidence type="ECO:0000313" key="12">
    <source>
        <dbReference type="EMBL" id="KEI70091.1"/>
    </source>
</evidence>
<evidence type="ECO:0000256" key="3">
    <source>
        <dbReference type="ARBA" id="ARBA00022475"/>
    </source>
</evidence>
<keyword evidence="13" id="KW-1185">Reference proteome</keyword>
<dbReference type="GO" id="GO:0005886">
    <property type="term" value="C:plasma membrane"/>
    <property type="evidence" value="ECO:0007669"/>
    <property type="project" value="UniProtKB-SubCell"/>
</dbReference>
<evidence type="ECO:0000256" key="4">
    <source>
        <dbReference type="ARBA" id="ARBA00022519"/>
    </source>
</evidence>
<keyword evidence="5 11" id="KW-0812">Transmembrane</keyword>
<feature type="transmembrane region" description="Helical" evidence="11">
    <location>
        <begin position="189"/>
        <end position="209"/>
    </location>
</feature>
<dbReference type="InterPro" id="IPR023999">
    <property type="entry name" value="Formate_transptr_FocA"/>
</dbReference>
<gene>
    <name evidence="12" type="ORF">GV64_04420</name>
</gene>
<keyword evidence="2" id="KW-0813">Transport</keyword>
<dbReference type="STRING" id="305900.GV64_04420"/>